<feature type="short sequence motif" description="GXSXG" evidence="4">
    <location>
        <begin position="43"/>
        <end position="47"/>
    </location>
</feature>
<sequence length="370" mass="40013">MRRLRILSLDGGGLRGIFTLRLLQALERECRQPVQELFDYVIGTSTGGILALALFHCGFTIPECMDLYRELGAEAFQRWRVGAGRAHAYDHEKLEALLRAKFGDRRLAAPSTTHVAVVAHRWDQAPNRVAIFANYDIDPSASRFERAPRSAAVWEAARATSAAPTYFEPCTIHADGAAKQYVDGGLVANNPVLLAFAEASTLGIVGSVVSLGTGRLPVDVRTRDPNPWLWHLAKDLVEGSLEASANIQEGASTSIFEYLAIPYLRLDGNVFSSAMEDASRMSSWVAAADEILADPKTKRALADFCRANVRRAVSPKPAARPAAKSPALPGGARSPLAAIQDAAAPTKRTPRRQAVRWDEPSSSEDEAGAA</sequence>
<feature type="domain" description="PNPLA" evidence="6">
    <location>
        <begin position="7"/>
        <end position="196"/>
    </location>
</feature>
<dbReference type="PANTHER" id="PTHR24185:SF1">
    <property type="entry name" value="CALCIUM-INDEPENDENT PHOSPHOLIPASE A2-GAMMA"/>
    <property type="match status" value="1"/>
</dbReference>
<proteinExistence type="predicted"/>
<dbReference type="Gene3D" id="3.40.1090.10">
    <property type="entry name" value="Cytosolic phospholipase A2 catalytic domain"/>
    <property type="match status" value="1"/>
</dbReference>
<keyword evidence="3 4" id="KW-0443">Lipid metabolism</keyword>
<gene>
    <name evidence="7" type="primary">PNPLA8</name>
    <name evidence="7" type="ORF">SO694_00038223</name>
</gene>
<evidence type="ECO:0000256" key="1">
    <source>
        <dbReference type="ARBA" id="ARBA00022801"/>
    </source>
</evidence>
<evidence type="ECO:0000256" key="5">
    <source>
        <dbReference type="SAM" id="MobiDB-lite"/>
    </source>
</evidence>
<evidence type="ECO:0000313" key="7">
    <source>
        <dbReference type="EMBL" id="KAK7233240.1"/>
    </source>
</evidence>
<comment type="caution">
    <text evidence="7">The sequence shown here is derived from an EMBL/GenBank/DDBJ whole genome shotgun (WGS) entry which is preliminary data.</text>
</comment>
<feature type="compositionally biased region" description="Acidic residues" evidence="5">
    <location>
        <begin position="361"/>
        <end position="370"/>
    </location>
</feature>
<feature type="short sequence motif" description="GXGXXG" evidence="4">
    <location>
        <begin position="11"/>
        <end position="16"/>
    </location>
</feature>
<accession>A0ABR1FM02</accession>
<dbReference type="PROSITE" id="PS51635">
    <property type="entry name" value="PNPLA"/>
    <property type="match status" value="1"/>
</dbReference>
<reference evidence="7 8" key="1">
    <citation type="submission" date="2024-03" db="EMBL/GenBank/DDBJ databases">
        <title>Aureococcus anophagefferens CCMP1851 and Kratosvirus quantuckense: Draft genome of a second virus-susceptible host strain in the model system.</title>
        <authorList>
            <person name="Chase E."/>
            <person name="Truchon A.R."/>
            <person name="Schepens W."/>
            <person name="Wilhelm S.W."/>
        </authorList>
    </citation>
    <scope>NUCLEOTIDE SEQUENCE [LARGE SCALE GENOMIC DNA]</scope>
    <source>
        <strain evidence="7 8">CCMP1851</strain>
    </source>
</reference>
<dbReference type="Pfam" id="PF01734">
    <property type="entry name" value="Patatin"/>
    <property type="match status" value="1"/>
</dbReference>
<dbReference type="Proteomes" id="UP001363151">
    <property type="component" value="Unassembled WGS sequence"/>
</dbReference>
<feature type="region of interest" description="Disordered" evidence="5">
    <location>
        <begin position="315"/>
        <end position="370"/>
    </location>
</feature>
<evidence type="ECO:0000256" key="2">
    <source>
        <dbReference type="ARBA" id="ARBA00022963"/>
    </source>
</evidence>
<keyword evidence="8" id="KW-1185">Reference proteome</keyword>
<dbReference type="CDD" id="cd07199">
    <property type="entry name" value="Pat17_PNPLA8_PNPLA9_like"/>
    <property type="match status" value="1"/>
</dbReference>
<feature type="active site" description="Proton acceptor" evidence="4">
    <location>
        <position position="183"/>
    </location>
</feature>
<dbReference type="EMBL" id="JBBJCI010000363">
    <property type="protein sequence ID" value="KAK7233240.1"/>
    <property type="molecule type" value="Genomic_DNA"/>
</dbReference>
<dbReference type="InterPro" id="IPR016035">
    <property type="entry name" value="Acyl_Trfase/lysoPLipase"/>
</dbReference>
<name>A0ABR1FM02_AURAN</name>
<dbReference type="InterPro" id="IPR002641">
    <property type="entry name" value="PNPLA_dom"/>
</dbReference>
<feature type="short sequence motif" description="DGA/G" evidence="4">
    <location>
        <begin position="183"/>
        <end position="185"/>
    </location>
</feature>
<evidence type="ECO:0000313" key="8">
    <source>
        <dbReference type="Proteomes" id="UP001363151"/>
    </source>
</evidence>
<keyword evidence="2 4" id="KW-0442">Lipid degradation</keyword>
<evidence type="ECO:0000256" key="3">
    <source>
        <dbReference type="ARBA" id="ARBA00023098"/>
    </source>
</evidence>
<feature type="active site" description="Nucleophile" evidence="4">
    <location>
        <position position="45"/>
    </location>
</feature>
<evidence type="ECO:0000259" key="6">
    <source>
        <dbReference type="PROSITE" id="PS51635"/>
    </source>
</evidence>
<dbReference type="SUPFAM" id="SSF52151">
    <property type="entry name" value="FabD/lysophospholipase-like"/>
    <property type="match status" value="1"/>
</dbReference>
<feature type="compositionally biased region" description="Low complexity" evidence="5">
    <location>
        <begin position="315"/>
        <end position="327"/>
    </location>
</feature>
<evidence type="ECO:0000256" key="4">
    <source>
        <dbReference type="PROSITE-ProRule" id="PRU01161"/>
    </source>
</evidence>
<keyword evidence="1 4" id="KW-0378">Hydrolase</keyword>
<organism evidence="7 8">
    <name type="scientific">Aureococcus anophagefferens</name>
    <name type="common">Harmful bloom alga</name>
    <dbReference type="NCBI Taxonomy" id="44056"/>
    <lineage>
        <taxon>Eukaryota</taxon>
        <taxon>Sar</taxon>
        <taxon>Stramenopiles</taxon>
        <taxon>Ochrophyta</taxon>
        <taxon>Pelagophyceae</taxon>
        <taxon>Pelagomonadales</taxon>
        <taxon>Pelagomonadaceae</taxon>
        <taxon>Aureococcus</taxon>
    </lineage>
</organism>
<dbReference type="PANTHER" id="PTHR24185">
    <property type="entry name" value="CALCIUM-INDEPENDENT PHOSPHOLIPASE A2-GAMMA"/>
    <property type="match status" value="1"/>
</dbReference>
<protein>
    <submittedName>
        <fullName evidence="7">Calcium-independent phospholipase</fullName>
    </submittedName>
</protein>